<dbReference type="EMBL" id="RXFT01000008">
    <property type="protein sequence ID" value="RUR69154.1"/>
    <property type="molecule type" value="Genomic_DNA"/>
</dbReference>
<dbReference type="AlphaFoldDB" id="A0A3S0XH01"/>
<organism evidence="11 12">
    <name type="scientific">Variovorax guangxiensis</name>
    <dbReference type="NCBI Taxonomy" id="1775474"/>
    <lineage>
        <taxon>Bacteria</taxon>
        <taxon>Pseudomonadati</taxon>
        <taxon>Pseudomonadota</taxon>
        <taxon>Betaproteobacteria</taxon>
        <taxon>Burkholderiales</taxon>
        <taxon>Comamonadaceae</taxon>
        <taxon>Variovorax</taxon>
    </lineage>
</organism>
<name>A0A3S0XH01_9BURK</name>
<evidence type="ECO:0000259" key="10">
    <source>
        <dbReference type="Pfam" id="PF04316"/>
    </source>
</evidence>
<dbReference type="InterPro" id="IPR031316">
    <property type="entry name" value="FlgM_C"/>
</dbReference>
<feature type="domain" description="Anti-sigma-28 factor FlgM C-terminal" evidence="10">
    <location>
        <begin position="50"/>
        <end position="92"/>
    </location>
</feature>
<dbReference type="InterPro" id="IPR035890">
    <property type="entry name" value="Anti-sigma-28_factor_FlgM_sf"/>
</dbReference>
<evidence type="ECO:0000313" key="12">
    <source>
        <dbReference type="Proteomes" id="UP000281118"/>
    </source>
</evidence>
<keyword evidence="3" id="KW-0678">Repressor</keyword>
<protein>
    <recommendedName>
        <fullName evidence="2">Negative regulator of flagellin synthesis</fullName>
    </recommendedName>
    <alternativeName>
        <fullName evidence="8">Anti-sigma-28 factor</fullName>
    </alternativeName>
</protein>
<evidence type="ECO:0000256" key="1">
    <source>
        <dbReference type="ARBA" id="ARBA00005322"/>
    </source>
</evidence>
<evidence type="ECO:0000256" key="2">
    <source>
        <dbReference type="ARBA" id="ARBA00017823"/>
    </source>
</evidence>
<sequence>MKIDQPAPSATSLHRTTPATAGTAGTTASAGADAAQRTAKAAAPAPSAHVHSLPSAAGAASDFDAARVAAIREDIRAGRYQIRPERIADGLLASVRDLLTPGAPDAPAGNGQDVKKGEGE</sequence>
<evidence type="ECO:0000256" key="6">
    <source>
        <dbReference type="ARBA" id="ARBA00023163"/>
    </source>
</evidence>
<evidence type="ECO:0000256" key="8">
    <source>
        <dbReference type="ARBA" id="ARBA00030117"/>
    </source>
</evidence>
<dbReference type="InterPro" id="IPR007412">
    <property type="entry name" value="FlgM"/>
</dbReference>
<gene>
    <name evidence="11" type="primary">flgM</name>
    <name evidence="11" type="ORF">EJP67_19035</name>
</gene>
<dbReference type="Proteomes" id="UP000281118">
    <property type="component" value="Unassembled WGS sequence"/>
</dbReference>
<comment type="caution">
    <text evidence="11">The sequence shown here is derived from an EMBL/GenBank/DDBJ whole genome shotgun (WGS) entry which is preliminary data.</text>
</comment>
<evidence type="ECO:0000256" key="9">
    <source>
        <dbReference type="SAM" id="MobiDB-lite"/>
    </source>
</evidence>
<keyword evidence="4" id="KW-1005">Bacterial flagellum biogenesis</keyword>
<dbReference type="OrthoDB" id="5298032at2"/>
<dbReference type="Pfam" id="PF04316">
    <property type="entry name" value="FlgM"/>
    <property type="match status" value="1"/>
</dbReference>
<dbReference type="SUPFAM" id="SSF101498">
    <property type="entry name" value="Anti-sigma factor FlgM"/>
    <property type="match status" value="1"/>
</dbReference>
<keyword evidence="5" id="KW-0805">Transcription regulation</keyword>
<keyword evidence="6" id="KW-0804">Transcription</keyword>
<proteinExistence type="inferred from homology"/>
<keyword evidence="11" id="KW-0966">Cell projection</keyword>
<evidence type="ECO:0000313" key="11">
    <source>
        <dbReference type="EMBL" id="RUR69154.1"/>
    </source>
</evidence>
<reference evidence="11 12" key="1">
    <citation type="submission" date="2018-12" db="EMBL/GenBank/DDBJ databases">
        <title>The genome sequences of Variovorax guangxiensis DSM 27352.</title>
        <authorList>
            <person name="Gao J."/>
            <person name="Sun J."/>
        </authorList>
    </citation>
    <scope>NUCLEOTIDE SEQUENCE [LARGE SCALE GENOMIC DNA]</scope>
    <source>
        <strain evidence="11 12">DSM 27352</strain>
    </source>
</reference>
<keyword evidence="11" id="KW-0282">Flagellum</keyword>
<evidence type="ECO:0000256" key="5">
    <source>
        <dbReference type="ARBA" id="ARBA00023015"/>
    </source>
</evidence>
<comment type="similarity">
    <text evidence="1">Belongs to the FlgM family.</text>
</comment>
<keyword evidence="11" id="KW-0969">Cilium</keyword>
<evidence type="ECO:0000256" key="7">
    <source>
        <dbReference type="ARBA" id="ARBA00024739"/>
    </source>
</evidence>
<dbReference type="NCBIfam" id="TIGR03824">
    <property type="entry name" value="FlgM_jcvi"/>
    <property type="match status" value="1"/>
</dbReference>
<feature type="region of interest" description="Disordered" evidence="9">
    <location>
        <begin position="1"/>
        <end position="60"/>
    </location>
</feature>
<comment type="function">
    <text evidence="7">Responsible for the coupling of flagellin expression to flagellar assembly by preventing expression of the flagellin genes when a component of the middle class of proteins is defective. It negatively regulates flagellar genes by inhibiting the activity of FliA by directly binding to FliA.</text>
</comment>
<evidence type="ECO:0000256" key="3">
    <source>
        <dbReference type="ARBA" id="ARBA00022491"/>
    </source>
</evidence>
<feature type="compositionally biased region" description="Low complexity" evidence="9">
    <location>
        <begin position="16"/>
        <end position="60"/>
    </location>
</feature>
<feature type="region of interest" description="Disordered" evidence="9">
    <location>
        <begin position="99"/>
        <end position="120"/>
    </location>
</feature>
<dbReference type="GO" id="GO:0044781">
    <property type="term" value="P:bacterial-type flagellum organization"/>
    <property type="evidence" value="ECO:0007669"/>
    <property type="project" value="UniProtKB-KW"/>
</dbReference>
<dbReference type="GO" id="GO:0045892">
    <property type="term" value="P:negative regulation of DNA-templated transcription"/>
    <property type="evidence" value="ECO:0007669"/>
    <property type="project" value="InterPro"/>
</dbReference>
<evidence type="ECO:0000256" key="4">
    <source>
        <dbReference type="ARBA" id="ARBA00022795"/>
    </source>
</evidence>
<dbReference type="RefSeq" id="WP_126023280.1">
    <property type="nucleotide sequence ID" value="NZ_RXFT01000008.1"/>
</dbReference>
<accession>A0A3S0XH01</accession>